<evidence type="ECO:0000313" key="5">
    <source>
        <dbReference type="Proteomes" id="UP000282386"/>
    </source>
</evidence>
<dbReference type="Gene3D" id="1.10.10.10">
    <property type="entry name" value="Winged helix-like DNA-binding domain superfamily/Winged helix DNA-binding domain"/>
    <property type="match status" value="1"/>
</dbReference>
<dbReference type="AlphaFoldDB" id="A0A7Z9D742"/>
<dbReference type="PROSITE" id="PS51755">
    <property type="entry name" value="OMPR_PHOB"/>
    <property type="match status" value="1"/>
</dbReference>
<dbReference type="InterPro" id="IPR016032">
    <property type="entry name" value="Sig_transdc_resp-reg_C-effctor"/>
</dbReference>
<evidence type="ECO:0000256" key="1">
    <source>
        <dbReference type="ARBA" id="ARBA00023125"/>
    </source>
</evidence>
<dbReference type="SMART" id="SM00862">
    <property type="entry name" value="Trans_reg_C"/>
    <property type="match status" value="1"/>
</dbReference>
<sequence length="81" mass="9250">MELTRTEFELLVALALRPGQVLTRHDLVTEVWDTTWVGDERIVDVHIGNLRRKLGTDTDTDTRGRGFIDTVRGVGYRVGQR</sequence>
<organism evidence="4 5">
    <name type="scientific">Rothia aeria</name>
    <dbReference type="NCBI Taxonomy" id="172042"/>
    <lineage>
        <taxon>Bacteria</taxon>
        <taxon>Bacillati</taxon>
        <taxon>Actinomycetota</taxon>
        <taxon>Actinomycetes</taxon>
        <taxon>Micrococcales</taxon>
        <taxon>Micrococcaceae</taxon>
        <taxon>Rothia</taxon>
    </lineage>
</organism>
<dbReference type="CDD" id="cd00383">
    <property type="entry name" value="trans_reg_C"/>
    <property type="match status" value="1"/>
</dbReference>
<proteinExistence type="predicted"/>
<dbReference type="SUPFAM" id="SSF46894">
    <property type="entry name" value="C-terminal effector domain of the bipartite response regulators"/>
    <property type="match status" value="1"/>
</dbReference>
<accession>A0A7Z9D742</accession>
<dbReference type="GO" id="GO:0003677">
    <property type="term" value="F:DNA binding"/>
    <property type="evidence" value="ECO:0007669"/>
    <property type="project" value="UniProtKB-UniRule"/>
</dbReference>
<dbReference type="GO" id="GO:0006355">
    <property type="term" value="P:regulation of DNA-templated transcription"/>
    <property type="evidence" value="ECO:0007669"/>
    <property type="project" value="InterPro"/>
</dbReference>
<feature type="DNA-binding region" description="OmpR/PhoB-type" evidence="2">
    <location>
        <begin position="1"/>
        <end position="80"/>
    </location>
</feature>
<evidence type="ECO:0000256" key="2">
    <source>
        <dbReference type="PROSITE-ProRule" id="PRU01091"/>
    </source>
</evidence>
<name>A0A7Z9D742_9MICC</name>
<feature type="domain" description="OmpR/PhoB-type" evidence="3">
    <location>
        <begin position="1"/>
        <end position="80"/>
    </location>
</feature>
<protein>
    <submittedName>
        <fullName evidence="4">Alkaline phosphatase synthesis transcriptional regulatory protein phoP</fullName>
    </submittedName>
</protein>
<evidence type="ECO:0000313" key="4">
    <source>
        <dbReference type="EMBL" id="VEI23787.1"/>
    </source>
</evidence>
<dbReference type="Pfam" id="PF00486">
    <property type="entry name" value="Trans_reg_C"/>
    <property type="match status" value="1"/>
</dbReference>
<gene>
    <name evidence="4" type="primary">phoP_1</name>
    <name evidence="4" type="ORF">NCTC10207_01724</name>
</gene>
<dbReference type="EMBL" id="LR134479">
    <property type="protein sequence ID" value="VEI23787.1"/>
    <property type="molecule type" value="Genomic_DNA"/>
</dbReference>
<dbReference type="Proteomes" id="UP000282386">
    <property type="component" value="Chromosome"/>
</dbReference>
<evidence type="ECO:0000259" key="3">
    <source>
        <dbReference type="PROSITE" id="PS51755"/>
    </source>
</evidence>
<dbReference type="GO" id="GO:0000160">
    <property type="term" value="P:phosphorelay signal transduction system"/>
    <property type="evidence" value="ECO:0007669"/>
    <property type="project" value="InterPro"/>
</dbReference>
<reference evidence="4 5" key="1">
    <citation type="submission" date="2018-12" db="EMBL/GenBank/DDBJ databases">
        <authorList>
            <consortium name="Pathogen Informatics"/>
        </authorList>
    </citation>
    <scope>NUCLEOTIDE SEQUENCE [LARGE SCALE GENOMIC DNA]</scope>
    <source>
        <strain evidence="4 5">NCTC10207</strain>
    </source>
</reference>
<keyword evidence="1 2" id="KW-0238">DNA-binding</keyword>
<dbReference type="InterPro" id="IPR036388">
    <property type="entry name" value="WH-like_DNA-bd_sf"/>
</dbReference>
<dbReference type="InterPro" id="IPR001867">
    <property type="entry name" value="OmpR/PhoB-type_DNA-bd"/>
</dbReference>